<keyword evidence="9" id="KW-0458">Lysosome</keyword>
<evidence type="ECO:0000256" key="9">
    <source>
        <dbReference type="ARBA" id="ARBA00023228"/>
    </source>
</evidence>
<evidence type="ECO:0000313" key="16">
    <source>
        <dbReference type="Proteomes" id="UP000314987"/>
    </source>
</evidence>
<name>A0A4X2LCB9_VOMUR</name>
<evidence type="ECO:0000256" key="1">
    <source>
        <dbReference type="ARBA" id="ARBA00004371"/>
    </source>
</evidence>
<comment type="subcellular location">
    <subcellularLocation>
        <location evidence="2">Cytoplasmic vesicle</location>
        <location evidence="2">Autophagosome</location>
    </subcellularLocation>
    <subcellularLocation>
        <location evidence="1">Lysosome</location>
    </subcellularLocation>
</comment>
<dbReference type="InterPro" id="IPR012347">
    <property type="entry name" value="Ferritin-like"/>
</dbReference>
<dbReference type="Proteomes" id="UP000314987">
    <property type="component" value="Unassembled WGS sequence"/>
</dbReference>
<evidence type="ECO:0000256" key="2">
    <source>
        <dbReference type="ARBA" id="ARBA00004419"/>
    </source>
</evidence>
<feature type="binding site" evidence="12">
    <location>
        <position position="28"/>
    </location>
    <ligand>
        <name>Fe cation</name>
        <dbReference type="ChEBI" id="CHEBI:24875"/>
        <label>1</label>
    </ligand>
</feature>
<feature type="binding site" evidence="12">
    <location>
        <position position="63"/>
    </location>
    <ligand>
        <name>Fe cation</name>
        <dbReference type="ChEBI" id="CHEBI:24875"/>
        <label>1</label>
    </ligand>
</feature>
<evidence type="ECO:0000256" key="3">
    <source>
        <dbReference type="ARBA" id="ARBA00007513"/>
    </source>
</evidence>
<evidence type="ECO:0000256" key="5">
    <source>
        <dbReference type="ARBA" id="ARBA00022490"/>
    </source>
</evidence>
<evidence type="ECO:0000256" key="13">
    <source>
        <dbReference type="RuleBase" id="RU361145"/>
    </source>
</evidence>
<keyword evidence="4 13" id="KW-0409">Iron storage</keyword>
<accession>A0A4X2LCB9</accession>
<dbReference type="GO" id="GO:0006879">
    <property type="term" value="P:intracellular iron ion homeostasis"/>
    <property type="evidence" value="ECO:0007669"/>
    <property type="project" value="UniProtKB-KW"/>
</dbReference>
<dbReference type="Pfam" id="PF00210">
    <property type="entry name" value="Ferritin"/>
    <property type="match status" value="1"/>
</dbReference>
<keyword evidence="16" id="KW-1185">Reference proteome</keyword>
<dbReference type="CDD" id="cd01056">
    <property type="entry name" value="Euk_Ferritin"/>
    <property type="match status" value="1"/>
</dbReference>
<dbReference type="Gene3D" id="1.20.1260.10">
    <property type="match status" value="2"/>
</dbReference>
<dbReference type="STRING" id="29139.ENSVURP00010022539"/>
<evidence type="ECO:0000256" key="6">
    <source>
        <dbReference type="ARBA" id="ARBA00022723"/>
    </source>
</evidence>
<evidence type="ECO:0000256" key="7">
    <source>
        <dbReference type="ARBA" id="ARBA00023002"/>
    </source>
</evidence>
<feature type="binding site" evidence="12">
    <location>
        <position position="117"/>
    </location>
    <ligand>
        <name>Fe cation</name>
        <dbReference type="ChEBI" id="CHEBI:24875"/>
        <label>1</label>
    </ligand>
</feature>
<dbReference type="InterPro" id="IPR001519">
    <property type="entry name" value="Ferritin"/>
</dbReference>
<evidence type="ECO:0000313" key="15">
    <source>
        <dbReference type="Ensembl" id="ENSVURP00010022539.1"/>
    </source>
</evidence>
<evidence type="ECO:0000256" key="10">
    <source>
        <dbReference type="ARBA" id="ARBA00023329"/>
    </source>
</evidence>
<reference evidence="15" key="3">
    <citation type="submission" date="2025-09" db="UniProtKB">
        <authorList>
            <consortium name="Ensembl"/>
        </authorList>
    </citation>
    <scope>IDENTIFICATION</scope>
</reference>
<evidence type="ECO:0000256" key="12">
    <source>
        <dbReference type="PIRSR" id="PIRSR601519-1"/>
    </source>
</evidence>
<dbReference type="Ensembl" id="ENSVURT00010025647.1">
    <property type="protein sequence ID" value="ENSVURP00010022539.1"/>
    <property type="gene ID" value="ENSVURG00010017277.1"/>
</dbReference>
<dbReference type="PANTHER" id="PTHR11431:SF37">
    <property type="entry name" value="FERRITIN HEAVY CHAIN"/>
    <property type="match status" value="1"/>
</dbReference>
<evidence type="ECO:0000259" key="14">
    <source>
        <dbReference type="PROSITE" id="PS50905"/>
    </source>
</evidence>
<dbReference type="InterPro" id="IPR009040">
    <property type="entry name" value="Ferritin-like_diiron"/>
</dbReference>
<dbReference type="GO" id="GO:0006826">
    <property type="term" value="P:iron ion transport"/>
    <property type="evidence" value="ECO:0007669"/>
    <property type="project" value="InterPro"/>
</dbReference>
<dbReference type="GO" id="GO:0008199">
    <property type="term" value="F:ferric iron binding"/>
    <property type="evidence" value="ECO:0007669"/>
    <property type="project" value="InterPro"/>
</dbReference>
<keyword evidence="10" id="KW-0968">Cytoplasmic vesicle</keyword>
<evidence type="ECO:0000256" key="11">
    <source>
        <dbReference type="ARBA" id="ARBA00047990"/>
    </source>
</evidence>
<comment type="similarity">
    <text evidence="3 13">Belongs to the ferritin family.</text>
</comment>
<sequence length="188" mass="21849">VMTWSPSQVLQNYHQDSDAGINPQINLELYDSYVYLFMSYYFHPDDTALKNFAKNFQHQSQEEREHAEKLMRLQNQRGSRIFLQDIKKPDLDDWRLATDKNNPSLCDFMETHYLDEQAKSSKQQGDHVTNLCKMGAPILAWQNIFLTNILLETVTRAKPHLPSPTPGNCGCDSYCLSVHAYFDYLSYS</sequence>
<dbReference type="SUPFAM" id="SSF47240">
    <property type="entry name" value="Ferritin-like"/>
    <property type="match status" value="1"/>
</dbReference>
<proteinExistence type="inferred from homology"/>
<evidence type="ECO:0000256" key="8">
    <source>
        <dbReference type="ARBA" id="ARBA00023004"/>
    </source>
</evidence>
<reference evidence="15" key="2">
    <citation type="submission" date="2025-08" db="UniProtKB">
        <authorList>
            <consortium name="Ensembl"/>
        </authorList>
    </citation>
    <scope>IDENTIFICATION</scope>
</reference>
<dbReference type="PROSITE" id="PS50905">
    <property type="entry name" value="FERRITIN_LIKE"/>
    <property type="match status" value="1"/>
</dbReference>
<feature type="binding site" evidence="12">
    <location>
        <position position="66"/>
    </location>
    <ligand>
        <name>Fe cation</name>
        <dbReference type="ChEBI" id="CHEBI:24875"/>
        <label>1</label>
    </ligand>
</feature>
<dbReference type="GO" id="GO:0031410">
    <property type="term" value="C:cytoplasmic vesicle"/>
    <property type="evidence" value="ECO:0007669"/>
    <property type="project" value="UniProtKB-KW"/>
</dbReference>
<feature type="domain" description="Ferritin-like diiron" evidence="14">
    <location>
        <begin position="11"/>
        <end position="188"/>
    </location>
</feature>
<dbReference type="GO" id="GO:0004322">
    <property type="term" value="F:ferroxidase activity"/>
    <property type="evidence" value="ECO:0007669"/>
    <property type="project" value="UniProtKB-EC"/>
</dbReference>
<reference evidence="16" key="1">
    <citation type="submission" date="2018-12" db="EMBL/GenBank/DDBJ databases">
        <authorList>
            <person name="Yazar S."/>
        </authorList>
    </citation>
    <scope>NUCLEOTIDE SEQUENCE [LARGE SCALE GENOMIC DNA]</scope>
</reference>
<dbReference type="GO" id="GO:0005776">
    <property type="term" value="C:autophagosome"/>
    <property type="evidence" value="ECO:0007669"/>
    <property type="project" value="UniProtKB-SubCell"/>
</dbReference>
<evidence type="ECO:0000256" key="4">
    <source>
        <dbReference type="ARBA" id="ARBA00022434"/>
    </source>
</evidence>
<keyword evidence="6 12" id="KW-0479">Metal-binding</keyword>
<dbReference type="InterPro" id="IPR008331">
    <property type="entry name" value="Ferritin_DPS_dom"/>
</dbReference>
<comment type="catalytic activity">
    <reaction evidence="11">
        <text>4 Fe(2+) + O2 + 4 H(+) = 4 Fe(3+) + 2 H2O</text>
        <dbReference type="Rhea" id="RHEA:11148"/>
        <dbReference type="ChEBI" id="CHEBI:15377"/>
        <dbReference type="ChEBI" id="CHEBI:15378"/>
        <dbReference type="ChEBI" id="CHEBI:15379"/>
        <dbReference type="ChEBI" id="CHEBI:29033"/>
        <dbReference type="ChEBI" id="CHEBI:29034"/>
        <dbReference type="EC" id="1.16.3.1"/>
    </reaction>
</comment>
<dbReference type="AlphaFoldDB" id="A0A4X2LCB9"/>
<organism evidence="15 16">
    <name type="scientific">Vombatus ursinus</name>
    <name type="common">Common wombat</name>
    <dbReference type="NCBI Taxonomy" id="29139"/>
    <lineage>
        <taxon>Eukaryota</taxon>
        <taxon>Metazoa</taxon>
        <taxon>Chordata</taxon>
        <taxon>Craniata</taxon>
        <taxon>Vertebrata</taxon>
        <taxon>Euteleostomi</taxon>
        <taxon>Mammalia</taxon>
        <taxon>Metatheria</taxon>
        <taxon>Diprotodontia</taxon>
        <taxon>Vombatidae</taxon>
        <taxon>Vombatus</taxon>
    </lineage>
</organism>
<keyword evidence="7" id="KW-0560">Oxidoreductase</keyword>
<keyword evidence="5" id="KW-0963">Cytoplasm</keyword>
<dbReference type="InterPro" id="IPR009078">
    <property type="entry name" value="Ferritin-like_SF"/>
</dbReference>
<dbReference type="GO" id="GO:0005764">
    <property type="term" value="C:lysosome"/>
    <property type="evidence" value="ECO:0007669"/>
    <property type="project" value="UniProtKB-SubCell"/>
</dbReference>
<dbReference type="FunFam" id="1.20.1260.10:FF:000024">
    <property type="entry name" value="Ferritin heavy chain"/>
    <property type="match status" value="1"/>
</dbReference>
<dbReference type="GO" id="GO:0008198">
    <property type="term" value="F:ferrous iron binding"/>
    <property type="evidence" value="ECO:0007669"/>
    <property type="project" value="TreeGrafter"/>
</dbReference>
<dbReference type="GeneTree" id="ENSGT00950000182841"/>
<keyword evidence="8 12" id="KW-0408">Iron</keyword>
<protein>
    <recommendedName>
        <fullName evidence="13">Ferritin</fullName>
    </recommendedName>
</protein>
<dbReference type="PANTHER" id="PTHR11431">
    <property type="entry name" value="FERRITIN"/>
    <property type="match status" value="1"/>
</dbReference>
<comment type="function">
    <text evidence="13">Stores iron in a soluble, non-toxic, readily available form. Important for iron homeostasis. Iron is taken up in the ferrous form and deposited as ferric hydroxides after oxidation.</text>
</comment>